<gene>
    <name evidence="1" type="ORF">EW640_07355</name>
</gene>
<name>A0A6G8KWZ2_9MICO</name>
<proteinExistence type="predicted"/>
<accession>A0A6G8KWZ2</accession>
<sequence>MSRDFEMPATLEKHAGAALRFDRNTSRRGRLPVRFNGRLLRLSTEPTVAQLESGSVDVTPVTYFDGEASNEVWGLVNDSDLTPAVHADPDAAEVSPVQEYVLDSSFNIRALENAGAANIVGISIMAVTADDHFIFVQQTAGNSVAPSALAASGLGSLEHIDADPHFRPWQLLIPSLLRRGARARKLRIPLTELLLSGMLREMREESLVEEIEIIDASVVVTGYFRWIDRAAKPEFAGLVRLSCTAAELQARRHTGGERAFTAGTVAVPVHEIVDSLALESRAAGQPPTHAQVMDAATEALLGKRRSHNLALGPGHAGSPGEPRVLCSPSTEQTLFAAVRFLLSQPQWMRPQPAVADGDQDG</sequence>
<dbReference type="KEGG" id="blut:EW640_07355"/>
<reference evidence="1 2" key="1">
    <citation type="submission" date="2019-02" db="EMBL/GenBank/DDBJ databases">
        <title>Complete Genome Sequence and Methylome Analysis of Brevibacterium luteolum NEB1784.</title>
        <authorList>
            <person name="Fomenkov A."/>
            <person name="Roberts R.J."/>
        </authorList>
    </citation>
    <scope>NUCLEOTIDE SEQUENCE [LARGE SCALE GENOMIC DNA]</scope>
    <source>
        <strain evidence="1 2">NEB1784</strain>
    </source>
</reference>
<dbReference type="AlphaFoldDB" id="A0A6G8KWZ2"/>
<dbReference type="RefSeq" id="WP_165883537.1">
    <property type="nucleotide sequence ID" value="NZ_CP035810.1"/>
</dbReference>
<evidence type="ECO:0000313" key="2">
    <source>
        <dbReference type="Proteomes" id="UP000501518"/>
    </source>
</evidence>
<organism evidence="1 2">
    <name type="scientific">Brevibacterium luteolum</name>
    <dbReference type="NCBI Taxonomy" id="199591"/>
    <lineage>
        <taxon>Bacteria</taxon>
        <taxon>Bacillati</taxon>
        <taxon>Actinomycetota</taxon>
        <taxon>Actinomycetes</taxon>
        <taxon>Micrococcales</taxon>
        <taxon>Brevibacteriaceae</taxon>
        <taxon>Brevibacterium</taxon>
    </lineage>
</organism>
<dbReference type="EMBL" id="CP035810">
    <property type="protein sequence ID" value="QIN29105.1"/>
    <property type="molecule type" value="Genomic_DNA"/>
</dbReference>
<evidence type="ECO:0000313" key="1">
    <source>
        <dbReference type="EMBL" id="QIN29105.1"/>
    </source>
</evidence>
<protein>
    <submittedName>
        <fullName evidence="1">Uncharacterized protein</fullName>
    </submittedName>
</protein>
<dbReference type="Proteomes" id="UP000501518">
    <property type="component" value="Chromosome"/>
</dbReference>